<dbReference type="Proteomes" id="UP001153334">
    <property type="component" value="Unassembled WGS sequence"/>
</dbReference>
<protein>
    <submittedName>
        <fullName evidence="1">Uncharacterized protein</fullName>
    </submittedName>
</protein>
<accession>A0ACC2J624</accession>
<name>A0ACC2J624_9PEZI</name>
<dbReference type="EMBL" id="JAPESX010000145">
    <property type="protein sequence ID" value="KAJ8122961.1"/>
    <property type="molecule type" value="Genomic_DNA"/>
</dbReference>
<evidence type="ECO:0000313" key="2">
    <source>
        <dbReference type="Proteomes" id="UP001153334"/>
    </source>
</evidence>
<keyword evidence="2" id="KW-1185">Reference proteome</keyword>
<comment type="caution">
    <text evidence="1">The sequence shown here is derived from an EMBL/GenBank/DDBJ whole genome shotgun (WGS) entry which is preliminary data.</text>
</comment>
<sequence>MYAGNYGYPNNPAGSQYNGGAPPPGSQNSAMQPGTSSNQIMYNAQQFPMGAQSTAPFPGNPSMMAGVGPSGMMQNTGMPHMGAANGQMSNFQPAYSNPAYGAGIPSSVPPQMNMPPNYAMGGGMPMPGFPMQQGMNPQQQQQMMQRMQAPQPGANMSTPTPQRNFQAQPSPVPPMPNNGQGMPQSQFPGPHHGQLANNIPHQPQQPQPHQQHQQHPQHQQHQQQPPPPPQQQQQQQQPQQPQQPQPPPPQAQVQTPSSNNIQTPQTPTFPTQPQGNNANGISSASTPLSPGADPKDKERVSVILEINNELLLEAMQIQSTQHIIKKERAAVNGTDGTTADGDKKSTEEEQLAQDYIGCMRRLQTNLAYLAGLADKERKPTQPSQPYPAYLKAPPLDTSIKLRQVQAQDGGEAKTDIIDRDETAKYIGELYRRLQALFPDIDPNKEPTIRPPVQAPSSAQSGAQTPGQASPVPGKQPTPTLATSAPPQPTPMGVSAS</sequence>
<proteinExistence type="predicted"/>
<reference evidence="1" key="1">
    <citation type="submission" date="2022-11" db="EMBL/GenBank/DDBJ databases">
        <title>Genome Sequence of Nemania bipapillata.</title>
        <authorList>
            <person name="Buettner E."/>
        </authorList>
    </citation>
    <scope>NUCLEOTIDE SEQUENCE</scope>
    <source>
        <strain evidence="1">CP14</strain>
    </source>
</reference>
<organism evidence="1 2">
    <name type="scientific">Nemania bipapillata</name>
    <dbReference type="NCBI Taxonomy" id="110536"/>
    <lineage>
        <taxon>Eukaryota</taxon>
        <taxon>Fungi</taxon>
        <taxon>Dikarya</taxon>
        <taxon>Ascomycota</taxon>
        <taxon>Pezizomycotina</taxon>
        <taxon>Sordariomycetes</taxon>
        <taxon>Xylariomycetidae</taxon>
        <taxon>Xylariales</taxon>
        <taxon>Xylariaceae</taxon>
        <taxon>Nemania</taxon>
    </lineage>
</organism>
<gene>
    <name evidence="1" type="ORF">ONZ43_g978</name>
</gene>
<evidence type="ECO:0000313" key="1">
    <source>
        <dbReference type="EMBL" id="KAJ8122961.1"/>
    </source>
</evidence>